<evidence type="ECO:0000313" key="1">
    <source>
        <dbReference type="EMBL" id="BAI62634.1"/>
    </source>
</evidence>
<dbReference type="STRING" id="304371.MCP_2562"/>
<reference evidence="1 2" key="2">
    <citation type="journal article" date="2008" name="Int. J. Syst. Evol. Microbiol.">
        <title>Methanocella paludicola gen. nov., sp. nov., a methane-producing archaeon, the first isolate of the lineage 'Rice Cluster I', and proposal of the new archaeal order Methanocellales ord. nov.</title>
        <authorList>
            <person name="Sakai S."/>
            <person name="Imachi H."/>
            <person name="Hanada S."/>
            <person name="Ohashi A."/>
            <person name="Harada H."/>
            <person name="Kamagata Y."/>
        </authorList>
    </citation>
    <scope>NUCLEOTIDE SEQUENCE [LARGE SCALE GENOMIC DNA]</scope>
    <source>
        <strain evidence="2">DSM 17711 / JCM 13418 / NBRC 101707 / SANAE</strain>
    </source>
</reference>
<proteinExistence type="predicted"/>
<gene>
    <name evidence="1" type="ordered locus">MCP_2562</name>
</gene>
<dbReference type="InParanoid" id="D1Z1R2"/>
<organism evidence="1 2">
    <name type="scientific">Methanocella paludicola (strain DSM 17711 / JCM 13418 / NBRC 101707 / SANAE)</name>
    <dbReference type="NCBI Taxonomy" id="304371"/>
    <lineage>
        <taxon>Archaea</taxon>
        <taxon>Methanobacteriati</taxon>
        <taxon>Methanobacteriota</taxon>
        <taxon>Stenosarchaea group</taxon>
        <taxon>Methanomicrobia</taxon>
        <taxon>Methanocellales</taxon>
        <taxon>Methanocellaceae</taxon>
        <taxon>Methanocella</taxon>
    </lineage>
</organism>
<accession>D1Z1R2</accession>
<keyword evidence="2" id="KW-1185">Reference proteome</keyword>
<protein>
    <submittedName>
        <fullName evidence="1">Uncharacterized protein</fullName>
    </submittedName>
</protein>
<dbReference type="GeneID" id="8682310"/>
<dbReference type="AlphaFoldDB" id="D1Z1R2"/>
<dbReference type="RefSeq" id="WP_012901308.1">
    <property type="nucleotide sequence ID" value="NC_013665.1"/>
</dbReference>
<name>D1Z1R2_METPS</name>
<sequence length="114" mass="12548">MLARASMGKKRPYGRVSGGDSLFFLCGFNPRVKAMAAVKSVASAEMEKDVASDIKKRYGKILAPAAQREILNKRYVILIELEKARPIVPFLLSEEVHGSPGDWVVVENIDEAIS</sequence>
<reference evidence="1 2" key="1">
    <citation type="journal article" date="2007" name="Appl. Environ. Microbiol.">
        <title>Isolation of key methanogens for global methane emission from rice paddy fields: a novel isolate affiliated with the clone cluster rice cluster I.</title>
        <authorList>
            <person name="Sakai S."/>
            <person name="Imachi H."/>
            <person name="Sekiguchi Y."/>
            <person name="Ohashi A."/>
            <person name="Harada H."/>
            <person name="Kamagata Y."/>
        </authorList>
    </citation>
    <scope>NUCLEOTIDE SEQUENCE [LARGE SCALE GENOMIC DNA]</scope>
    <source>
        <strain evidence="2">DSM 17711 / JCM 13418 / NBRC 101707 / SANAE</strain>
    </source>
</reference>
<dbReference type="Proteomes" id="UP000001882">
    <property type="component" value="Chromosome"/>
</dbReference>
<evidence type="ECO:0000313" key="2">
    <source>
        <dbReference type="Proteomes" id="UP000001882"/>
    </source>
</evidence>
<dbReference type="eggNOG" id="arCOG12597">
    <property type="taxonomic scope" value="Archaea"/>
</dbReference>
<dbReference type="KEGG" id="mpd:MCP_2562"/>
<reference evidence="2" key="3">
    <citation type="journal article" date="2011" name="PLoS ONE">
        <title>Genome sequence of a mesophilic hydrogenotrophic methanogen Methanocella paludicola, the first cultivated representative of the order Methanocellales.</title>
        <authorList>
            <person name="Sakai S."/>
            <person name="Takaki Y."/>
            <person name="Shimamura S."/>
            <person name="Sekine M."/>
            <person name="Tajima T."/>
            <person name="Kosugi H."/>
            <person name="Ichikawa N."/>
            <person name="Tasumi E."/>
            <person name="Hiraki A.T."/>
            <person name="Shimizu A."/>
            <person name="Kato Y."/>
            <person name="Nishiko R."/>
            <person name="Mori K."/>
            <person name="Fujita N."/>
            <person name="Imachi H."/>
            <person name="Takai K."/>
        </authorList>
    </citation>
    <scope>NUCLEOTIDE SEQUENCE [LARGE SCALE GENOMIC DNA]</scope>
    <source>
        <strain evidence="2">DSM 17711 / JCM 13418 / NBRC 101707 / SANAE</strain>
    </source>
</reference>
<dbReference type="EMBL" id="AP011532">
    <property type="protein sequence ID" value="BAI62634.1"/>
    <property type="molecule type" value="Genomic_DNA"/>
</dbReference>